<evidence type="ECO:0000313" key="2">
    <source>
        <dbReference type="EMBL" id="CAI5719889.1"/>
    </source>
</evidence>
<dbReference type="Proteomes" id="UP001162029">
    <property type="component" value="Unassembled WGS sequence"/>
</dbReference>
<name>A0AAV0TEZ3_9STRA</name>
<reference evidence="2" key="1">
    <citation type="submission" date="2022-12" db="EMBL/GenBank/DDBJ databases">
        <authorList>
            <person name="Webb A."/>
        </authorList>
    </citation>
    <scope>NUCLEOTIDE SEQUENCE</scope>
    <source>
        <strain evidence="2">Pd1</strain>
    </source>
</reference>
<proteinExistence type="predicted"/>
<sequence>MTSQVAEQALATMEPVFHGDDEWVRRHIEENKMFTKQIQEFLDADVSDGFVIGLKRRREFALHLCADYKMFTEAQKLELVLALAVDLGVRDLAVMMKTLPSIKRSGLVLNVTAAALGFSRKNDPNISKSIKRGLVPPAEQFFLLVGTLQPGPLFLLNLRVDLGILIKRYREKLPKSSVKALELLDLIMRDLFATQGSMRFRRIDLSSEELAVFVLKNERVHKVRGWNDLQSRLVGQQRYCFGLFHMHMPHAPLVFVQVVVTDHLCRNITPILEQETPVVRNPSHIIFYSVSTSNTGLRGLNIASHLLFLTIQRMSSMYPRCTMAATLSPVPSFARWFKAALANGDRQSQAPLDTKNGLKTTKQHKLPKLQHLEPLQQGFFTTEQAQRLTTKYGVNQLGLHKWLLKKLSCPEWHKEAELVENIRDIVTSACARYVLFERQNDKILDPVANFHFQNGAQVEQINFMADTTPCKSLAAVSPAAARLVWFTDSVILDEIERLKNGRNTPLFAKVFRTGEVISARGSLPTAIYFIASGRVRVYSAHPYILCEGYTFGERESLNDEPIAFTIRAETATHLLLLPYNDVKAIQVKSSALRDYVGNGRRVWQQQLDMSRHGSKL</sequence>
<dbReference type="GO" id="GO:0006633">
    <property type="term" value="P:fatty acid biosynthetic process"/>
    <property type="evidence" value="ECO:0007669"/>
    <property type="project" value="InterPro"/>
</dbReference>
<dbReference type="Gene3D" id="1.20.140.90">
    <property type="entry name" value="Malonyl-CoA decarboxylase, oligemerization domain"/>
    <property type="match status" value="1"/>
</dbReference>
<dbReference type="GO" id="GO:0050080">
    <property type="term" value="F:malonyl-CoA decarboxylase activity"/>
    <property type="evidence" value="ECO:0007669"/>
    <property type="project" value="InterPro"/>
</dbReference>
<dbReference type="Gene3D" id="3.40.630.150">
    <property type="entry name" value="Malonyl-CoA decarboxylase, catalytic domain"/>
    <property type="match status" value="1"/>
</dbReference>
<dbReference type="EMBL" id="CANTFM010000360">
    <property type="protein sequence ID" value="CAI5719889.1"/>
    <property type="molecule type" value="Genomic_DNA"/>
</dbReference>
<dbReference type="InterPro" id="IPR038917">
    <property type="entry name" value="Malonyl_CoA_deC"/>
</dbReference>
<dbReference type="PROSITE" id="PS50042">
    <property type="entry name" value="CNMP_BINDING_3"/>
    <property type="match status" value="1"/>
</dbReference>
<dbReference type="GO" id="GO:0006085">
    <property type="term" value="P:acetyl-CoA biosynthetic process"/>
    <property type="evidence" value="ECO:0007669"/>
    <property type="project" value="TreeGrafter"/>
</dbReference>
<dbReference type="AlphaFoldDB" id="A0AAV0TEZ3"/>
<comment type="caution">
    <text evidence="2">The sequence shown here is derived from an EMBL/GenBank/DDBJ whole genome shotgun (WGS) entry which is preliminary data.</text>
</comment>
<dbReference type="InterPro" id="IPR018490">
    <property type="entry name" value="cNMP-bd_dom_sf"/>
</dbReference>
<feature type="domain" description="Cyclic nucleotide-binding" evidence="1">
    <location>
        <begin position="506"/>
        <end position="585"/>
    </location>
</feature>
<dbReference type="SUPFAM" id="SSF51206">
    <property type="entry name" value="cAMP-binding domain-like"/>
    <property type="match status" value="1"/>
</dbReference>
<dbReference type="InterPro" id="IPR000595">
    <property type="entry name" value="cNMP-bd_dom"/>
</dbReference>
<dbReference type="InterPro" id="IPR042303">
    <property type="entry name" value="Malonyl_CoA_deC_C_sf"/>
</dbReference>
<dbReference type="GO" id="GO:0005759">
    <property type="term" value="C:mitochondrial matrix"/>
    <property type="evidence" value="ECO:0007669"/>
    <property type="project" value="TreeGrafter"/>
</dbReference>
<dbReference type="PANTHER" id="PTHR28641:SF1">
    <property type="entry name" value="MALONYL-COA DECARBOXYLASE, MITOCHONDRIAL"/>
    <property type="match status" value="1"/>
</dbReference>
<dbReference type="GO" id="GO:2001294">
    <property type="term" value="P:malonyl-CoA catabolic process"/>
    <property type="evidence" value="ECO:0007669"/>
    <property type="project" value="TreeGrafter"/>
</dbReference>
<evidence type="ECO:0000259" key="1">
    <source>
        <dbReference type="PROSITE" id="PS50042"/>
    </source>
</evidence>
<evidence type="ECO:0000313" key="3">
    <source>
        <dbReference type="Proteomes" id="UP001162029"/>
    </source>
</evidence>
<dbReference type="Pfam" id="PF00027">
    <property type="entry name" value="cNMP_binding"/>
    <property type="match status" value="1"/>
</dbReference>
<protein>
    <recommendedName>
        <fullName evidence="1">Cyclic nucleotide-binding domain-containing protein</fullName>
    </recommendedName>
</protein>
<dbReference type="GO" id="GO:0005782">
    <property type="term" value="C:peroxisomal matrix"/>
    <property type="evidence" value="ECO:0007669"/>
    <property type="project" value="TreeGrafter"/>
</dbReference>
<dbReference type="Gene3D" id="2.60.120.10">
    <property type="entry name" value="Jelly Rolls"/>
    <property type="match status" value="1"/>
</dbReference>
<dbReference type="InterPro" id="IPR007956">
    <property type="entry name" value="Malonyl_CoA_deC_C"/>
</dbReference>
<organism evidence="2 3">
    <name type="scientific">Peronospora destructor</name>
    <dbReference type="NCBI Taxonomy" id="86335"/>
    <lineage>
        <taxon>Eukaryota</taxon>
        <taxon>Sar</taxon>
        <taxon>Stramenopiles</taxon>
        <taxon>Oomycota</taxon>
        <taxon>Peronosporomycetes</taxon>
        <taxon>Peronosporales</taxon>
        <taxon>Peronosporaceae</taxon>
        <taxon>Peronospora</taxon>
    </lineage>
</organism>
<dbReference type="InterPro" id="IPR038351">
    <property type="entry name" value="MCD_N_sf"/>
</dbReference>
<accession>A0AAV0TEZ3</accession>
<dbReference type="PANTHER" id="PTHR28641">
    <property type="match status" value="1"/>
</dbReference>
<keyword evidence="3" id="KW-1185">Reference proteome</keyword>
<dbReference type="InterPro" id="IPR014710">
    <property type="entry name" value="RmlC-like_jellyroll"/>
</dbReference>
<dbReference type="Pfam" id="PF05292">
    <property type="entry name" value="MCD"/>
    <property type="match status" value="1"/>
</dbReference>
<dbReference type="CDD" id="cd00038">
    <property type="entry name" value="CAP_ED"/>
    <property type="match status" value="1"/>
</dbReference>
<gene>
    <name evidence="2" type="ORF">PDE001_LOCUS2133</name>
</gene>